<evidence type="ECO:0000313" key="2">
    <source>
        <dbReference type="Proteomes" id="UP000027222"/>
    </source>
</evidence>
<reference evidence="2" key="1">
    <citation type="journal article" date="2014" name="Proc. Natl. Acad. Sci. U.S.A.">
        <title>Extensive sampling of basidiomycete genomes demonstrates inadequacy of the white-rot/brown-rot paradigm for wood decay fungi.</title>
        <authorList>
            <person name="Riley R."/>
            <person name="Salamov A.A."/>
            <person name="Brown D.W."/>
            <person name="Nagy L.G."/>
            <person name="Floudas D."/>
            <person name="Held B.W."/>
            <person name="Levasseur A."/>
            <person name="Lombard V."/>
            <person name="Morin E."/>
            <person name="Otillar R."/>
            <person name="Lindquist E.A."/>
            <person name="Sun H."/>
            <person name="LaButti K.M."/>
            <person name="Schmutz J."/>
            <person name="Jabbour D."/>
            <person name="Luo H."/>
            <person name="Baker S.E."/>
            <person name="Pisabarro A.G."/>
            <person name="Walton J.D."/>
            <person name="Blanchette R.A."/>
            <person name="Henrissat B."/>
            <person name="Martin F."/>
            <person name="Cullen D."/>
            <person name="Hibbett D.S."/>
            <person name="Grigoriev I.V."/>
        </authorList>
    </citation>
    <scope>NUCLEOTIDE SEQUENCE [LARGE SCALE GENOMIC DNA]</scope>
    <source>
        <strain evidence="2">CBS 339.88</strain>
    </source>
</reference>
<sequence>MKQLRRYLTEHDILCRYLEDEGMARALHNWWRDIHWREDHSQVHILSSPQQVARCRDLRCRMSGKDIRNLIPGERMMICRSLLATWGFVQLFLDFIPWICRTVRTALAFSTTPIQSVLGRKLI</sequence>
<dbReference type="AlphaFoldDB" id="A0A067SE38"/>
<dbReference type="Proteomes" id="UP000027222">
    <property type="component" value="Unassembled WGS sequence"/>
</dbReference>
<evidence type="ECO:0000313" key="1">
    <source>
        <dbReference type="EMBL" id="KDR69215.1"/>
    </source>
</evidence>
<name>A0A067SE38_GALM3</name>
<gene>
    <name evidence="1" type="ORF">GALMADRAFT_924836</name>
</gene>
<protein>
    <submittedName>
        <fullName evidence="1">Uncharacterized protein</fullName>
    </submittedName>
</protein>
<dbReference type="EMBL" id="KL142403">
    <property type="protein sequence ID" value="KDR69215.1"/>
    <property type="molecule type" value="Genomic_DNA"/>
</dbReference>
<dbReference type="HOGENOM" id="CLU_2015461_0_0_1"/>
<proteinExistence type="predicted"/>
<organism evidence="1 2">
    <name type="scientific">Galerina marginata (strain CBS 339.88)</name>
    <dbReference type="NCBI Taxonomy" id="685588"/>
    <lineage>
        <taxon>Eukaryota</taxon>
        <taxon>Fungi</taxon>
        <taxon>Dikarya</taxon>
        <taxon>Basidiomycota</taxon>
        <taxon>Agaricomycotina</taxon>
        <taxon>Agaricomycetes</taxon>
        <taxon>Agaricomycetidae</taxon>
        <taxon>Agaricales</taxon>
        <taxon>Agaricineae</taxon>
        <taxon>Strophariaceae</taxon>
        <taxon>Galerina</taxon>
    </lineage>
</organism>
<accession>A0A067SE38</accession>
<keyword evidence="2" id="KW-1185">Reference proteome</keyword>